<evidence type="ECO:0000256" key="6">
    <source>
        <dbReference type="ARBA" id="ARBA00022989"/>
    </source>
</evidence>
<dbReference type="RefSeq" id="WP_064441003.1">
    <property type="nucleotide sequence ID" value="NZ_BDDI01000011.1"/>
</dbReference>
<evidence type="ECO:0000256" key="7">
    <source>
        <dbReference type="ARBA" id="ARBA00023098"/>
    </source>
</evidence>
<evidence type="ECO:0000256" key="10">
    <source>
        <dbReference type="ARBA" id="ARBA00023264"/>
    </source>
</evidence>
<evidence type="ECO:0000256" key="9">
    <source>
        <dbReference type="ARBA" id="ARBA00023209"/>
    </source>
</evidence>
<evidence type="ECO:0000256" key="2">
    <source>
        <dbReference type="ARBA" id="ARBA00010441"/>
    </source>
</evidence>
<dbReference type="Gene3D" id="1.20.120.1760">
    <property type="match status" value="1"/>
</dbReference>
<evidence type="ECO:0000256" key="5">
    <source>
        <dbReference type="ARBA" id="ARBA00022692"/>
    </source>
</evidence>
<reference evidence="15 16" key="1">
    <citation type="submission" date="2020-08" db="EMBL/GenBank/DDBJ databases">
        <title>Sequencing the genomes of 1000 actinobacteria strains.</title>
        <authorList>
            <person name="Klenk H.-P."/>
        </authorList>
    </citation>
    <scope>NUCLEOTIDE SEQUENCE [LARGE SCALE GENOMIC DNA]</scope>
    <source>
        <strain evidence="15 16">DSM 45258</strain>
    </source>
</reference>
<dbReference type="Proteomes" id="UP000567922">
    <property type="component" value="Unassembled WGS sequence"/>
</dbReference>
<comment type="subcellular location">
    <subcellularLocation>
        <location evidence="1">Membrane</location>
        <topology evidence="1">Multi-pass membrane protein</topology>
    </subcellularLocation>
</comment>
<dbReference type="PANTHER" id="PTHR14269">
    <property type="entry name" value="CDP-DIACYLGLYCEROL--GLYCEROL-3-PHOSPHATE 3-PHOSPHATIDYLTRANSFERASE-RELATED"/>
    <property type="match status" value="1"/>
</dbReference>
<evidence type="ECO:0000256" key="1">
    <source>
        <dbReference type="ARBA" id="ARBA00004141"/>
    </source>
</evidence>
<feature type="domain" description="CDP-alcohol phosphatidyltransferase C-terminal" evidence="14">
    <location>
        <begin position="205"/>
        <end position="240"/>
    </location>
</feature>
<evidence type="ECO:0000256" key="11">
    <source>
        <dbReference type="RuleBase" id="RU003750"/>
    </source>
</evidence>
<accession>A0A839RNA4</accession>
<dbReference type="AlphaFoldDB" id="A0A839RNA4"/>
<dbReference type="Pfam" id="PF01066">
    <property type="entry name" value="CDP-OH_P_transf"/>
    <property type="match status" value="1"/>
</dbReference>
<gene>
    <name evidence="15" type="ORF">FHU29_001995</name>
</gene>
<feature type="transmembrane region" description="Helical" evidence="13">
    <location>
        <begin position="142"/>
        <end position="163"/>
    </location>
</feature>
<dbReference type="GO" id="GO:0008654">
    <property type="term" value="P:phospholipid biosynthetic process"/>
    <property type="evidence" value="ECO:0007669"/>
    <property type="project" value="UniProtKB-KW"/>
</dbReference>
<keyword evidence="8 13" id="KW-0472">Membrane</keyword>
<proteinExistence type="inferred from homology"/>
<dbReference type="GO" id="GO:0016020">
    <property type="term" value="C:membrane"/>
    <property type="evidence" value="ECO:0007669"/>
    <property type="project" value="UniProtKB-SubCell"/>
</dbReference>
<keyword evidence="5 13" id="KW-0812">Transmembrane</keyword>
<evidence type="ECO:0000256" key="12">
    <source>
        <dbReference type="SAM" id="MobiDB-lite"/>
    </source>
</evidence>
<comment type="caution">
    <text evidence="15">The sequence shown here is derived from an EMBL/GenBank/DDBJ whole genome shotgun (WGS) entry which is preliminary data.</text>
</comment>
<evidence type="ECO:0000313" key="15">
    <source>
        <dbReference type="EMBL" id="MBB3037546.1"/>
    </source>
</evidence>
<name>A0A839RNA4_9ACTN</name>
<dbReference type="PANTHER" id="PTHR14269:SF61">
    <property type="entry name" value="CDP-DIACYLGLYCEROL--SERINE O-PHOSPHATIDYLTRANSFERASE"/>
    <property type="match status" value="1"/>
</dbReference>
<keyword evidence="7" id="KW-0443">Lipid metabolism</keyword>
<organism evidence="15 16">
    <name type="scientific">Hoyosella altamirensis</name>
    <dbReference type="NCBI Taxonomy" id="616997"/>
    <lineage>
        <taxon>Bacteria</taxon>
        <taxon>Bacillati</taxon>
        <taxon>Actinomycetota</taxon>
        <taxon>Actinomycetes</taxon>
        <taxon>Mycobacteriales</taxon>
        <taxon>Hoyosellaceae</taxon>
        <taxon>Hoyosella</taxon>
    </lineage>
</organism>
<dbReference type="PROSITE" id="PS00379">
    <property type="entry name" value="CDP_ALCOHOL_P_TRANSF"/>
    <property type="match status" value="1"/>
</dbReference>
<evidence type="ECO:0000256" key="3">
    <source>
        <dbReference type="ARBA" id="ARBA00022516"/>
    </source>
</evidence>
<evidence type="ECO:0000256" key="4">
    <source>
        <dbReference type="ARBA" id="ARBA00022679"/>
    </source>
</evidence>
<sequence>MNEHEMTGEQGRPIRSAGVRLVPSAITVLAMCAGLSAIKMALDGSVGLAIALIGAAALLDGVDGRIARLLDATTRIGAELDSLADAISFGVAPAIVLYVTLLTGNNFGWVVALIFAVSIVLRLARFNTLIDDTEAPAYHKDYFVGVPAPAGGLIALAPLAAYAQWGAGWWSSFPLVVIWMVIASALIVSRIPTLAMKQVSVPPRMAVALLISVALMAAGLVTYPYILLIAVVFLYLAHIPYAVHTKRWVAARPETWHIPPAERRALRRSNAQRRSLARLGLRRSKPRGRSSRVAGRGRAR</sequence>
<evidence type="ECO:0000256" key="13">
    <source>
        <dbReference type="SAM" id="Phobius"/>
    </source>
</evidence>
<keyword evidence="16" id="KW-1185">Reference proteome</keyword>
<feature type="region of interest" description="Disordered" evidence="12">
    <location>
        <begin position="277"/>
        <end position="300"/>
    </location>
</feature>
<dbReference type="Pfam" id="PF08009">
    <property type="entry name" value="CDP-OH_P_tran_2"/>
    <property type="match status" value="1"/>
</dbReference>
<dbReference type="InterPro" id="IPR012616">
    <property type="entry name" value="CDP-OH_P_trans_C"/>
</dbReference>
<protein>
    <submittedName>
        <fullName evidence="15">CDP-diacylglycerol--serine O-phosphatidyltransferase</fullName>
        <ecNumber evidence="15">2.7.8.8</ecNumber>
    </submittedName>
</protein>
<keyword evidence="10" id="KW-1208">Phospholipid metabolism</keyword>
<feature type="transmembrane region" description="Helical" evidence="13">
    <location>
        <begin position="169"/>
        <end position="189"/>
    </location>
</feature>
<keyword evidence="4 11" id="KW-0808">Transferase</keyword>
<feature type="transmembrane region" description="Helical" evidence="13">
    <location>
        <begin position="107"/>
        <end position="130"/>
    </location>
</feature>
<dbReference type="GO" id="GO:0003882">
    <property type="term" value="F:CDP-diacylglycerol-serine O-phosphatidyltransferase activity"/>
    <property type="evidence" value="ECO:0007669"/>
    <property type="project" value="UniProtKB-EC"/>
</dbReference>
<keyword evidence="3" id="KW-0444">Lipid biosynthesis</keyword>
<feature type="transmembrane region" description="Helical" evidence="13">
    <location>
        <begin position="21"/>
        <end position="38"/>
    </location>
</feature>
<dbReference type="InterPro" id="IPR050324">
    <property type="entry name" value="CDP-alcohol_PTase-I"/>
</dbReference>
<keyword evidence="6 13" id="KW-1133">Transmembrane helix</keyword>
<dbReference type="EC" id="2.7.8.8" evidence="15"/>
<keyword evidence="9" id="KW-0594">Phospholipid biosynthesis</keyword>
<dbReference type="EMBL" id="JACHWS010000002">
    <property type="protein sequence ID" value="MBB3037546.1"/>
    <property type="molecule type" value="Genomic_DNA"/>
</dbReference>
<evidence type="ECO:0000256" key="8">
    <source>
        <dbReference type="ARBA" id="ARBA00023136"/>
    </source>
</evidence>
<comment type="similarity">
    <text evidence="2 11">Belongs to the CDP-alcohol phosphatidyltransferase class-I family.</text>
</comment>
<evidence type="ECO:0000259" key="14">
    <source>
        <dbReference type="Pfam" id="PF08009"/>
    </source>
</evidence>
<dbReference type="InterPro" id="IPR000462">
    <property type="entry name" value="CDP-OH_P_trans"/>
</dbReference>
<dbReference type="InterPro" id="IPR043130">
    <property type="entry name" value="CDP-OH_PTrfase_TM_dom"/>
</dbReference>
<feature type="compositionally biased region" description="Basic residues" evidence="12">
    <location>
        <begin position="280"/>
        <end position="300"/>
    </location>
</feature>
<dbReference type="InterPro" id="IPR048254">
    <property type="entry name" value="CDP_ALCOHOL_P_TRANSF_CS"/>
</dbReference>
<evidence type="ECO:0000313" key="16">
    <source>
        <dbReference type="Proteomes" id="UP000567922"/>
    </source>
</evidence>